<keyword evidence="2" id="KW-0812">Transmembrane</keyword>
<evidence type="ECO:0000256" key="2">
    <source>
        <dbReference type="SAM" id="Phobius"/>
    </source>
</evidence>
<protein>
    <submittedName>
        <fullName evidence="3">Uncharacterized protein</fullName>
    </submittedName>
</protein>
<keyword evidence="2" id="KW-1133">Transmembrane helix</keyword>
<keyword evidence="3" id="KW-0614">Plasmid</keyword>
<name>Q5NDZ7_9CREN</name>
<evidence type="ECO:0000256" key="1">
    <source>
        <dbReference type="SAM" id="MobiDB-lite"/>
    </source>
</evidence>
<dbReference type="AlphaFoldDB" id="Q5NDZ7"/>
<feature type="transmembrane region" description="Helical" evidence="2">
    <location>
        <begin position="62"/>
        <end position="79"/>
    </location>
</feature>
<feature type="region of interest" description="Disordered" evidence="1">
    <location>
        <begin position="1"/>
        <end position="30"/>
    </location>
</feature>
<accession>Q5NDZ7</accession>
<geneLocation type="plasmid" evidence="3">
    <name>pORA1</name>
</geneLocation>
<keyword evidence="2" id="KW-0472">Membrane</keyword>
<reference evidence="3" key="1">
    <citation type="journal article" date="2005" name="Archaea">
        <title>Novel RepA-MCM proteins encoded in plasmids pTAU4, pORA1 and pTIK4 from Sulfolobus neozealandicus.</title>
        <authorList>
            <person name="Greve B."/>
            <person name="Jensen S."/>
            <person name="Phan H."/>
            <person name="Brugger K."/>
            <person name="Zillig W."/>
            <person name="She Q."/>
            <person name="Garrett R."/>
        </authorList>
    </citation>
    <scope>NUCLEOTIDE SEQUENCE [LARGE SCALE GENOMIC DNA]</scope>
    <source>
        <plasmid evidence="3">pORA1</plasmid>
    </source>
</reference>
<feature type="compositionally biased region" description="Polar residues" evidence="1">
    <location>
        <begin position="1"/>
        <end position="19"/>
    </location>
</feature>
<proteinExistence type="predicted"/>
<evidence type="ECO:0000313" key="3">
    <source>
        <dbReference type="EMBL" id="CAH89330.1"/>
    </source>
</evidence>
<dbReference type="EMBL" id="AJ862826">
    <property type="protein sequence ID" value="CAH89330.1"/>
    <property type="molecule type" value="Genomic_DNA"/>
</dbReference>
<sequence>MVSSLSSFERNSTRQNYAETTKKRSRGCRPGKGVENVIQEGIDENILLSPLVYFFSPTQVDFLVFRFFTFFANFVFLSLSRL</sequence>
<organism evidence="3">
    <name type="scientific">Sulfolobus neozealandicus</name>
    <dbReference type="NCBI Taxonomy" id="299422"/>
    <lineage>
        <taxon>Archaea</taxon>
        <taxon>Thermoproteota</taxon>
        <taxon>Thermoprotei</taxon>
        <taxon>Sulfolobales</taxon>
        <taxon>Sulfolobaceae</taxon>
        <taxon>Sulfolobus</taxon>
    </lineage>
</organism>